<sequence>MKNEILIIVGIFVVLTIGMHYKEFLSHPIEHILALPHSSAYGLGAFHPFIFSLLAYIFLLIPRFFIYLYKKVISKK</sequence>
<keyword evidence="3" id="KW-1185">Reference proteome</keyword>
<dbReference type="EMBL" id="NXIE01000003">
    <property type="protein sequence ID" value="RXK12575.1"/>
    <property type="molecule type" value="Genomic_DNA"/>
</dbReference>
<reference evidence="2 3" key="1">
    <citation type="submission" date="2017-09" db="EMBL/GenBank/DDBJ databases">
        <title>Genomics of the genus Arcobacter.</title>
        <authorList>
            <person name="Perez-Cataluna A."/>
            <person name="Figueras M.J."/>
            <person name="Salas-Masso N."/>
        </authorList>
    </citation>
    <scope>NUCLEOTIDE SEQUENCE [LARGE SCALE GENOMIC DNA]</scope>
    <source>
        <strain evidence="2 3">F156-34</strain>
    </source>
</reference>
<keyword evidence="1" id="KW-0812">Transmembrane</keyword>
<keyword evidence="1" id="KW-0472">Membrane</keyword>
<feature type="transmembrane region" description="Helical" evidence="1">
    <location>
        <begin position="5"/>
        <end position="21"/>
    </location>
</feature>
<dbReference type="Proteomes" id="UP000289718">
    <property type="component" value="Unassembled WGS sequence"/>
</dbReference>
<evidence type="ECO:0000256" key="1">
    <source>
        <dbReference type="SAM" id="Phobius"/>
    </source>
</evidence>
<comment type="caution">
    <text evidence="2">The sequence shown here is derived from an EMBL/GenBank/DDBJ whole genome shotgun (WGS) entry which is preliminary data.</text>
</comment>
<proteinExistence type="predicted"/>
<protein>
    <submittedName>
        <fullName evidence="2">Uncharacterized protein</fullName>
    </submittedName>
</protein>
<organism evidence="2 3">
    <name type="scientific">Halarcobacter mediterraneus</name>
    <dbReference type="NCBI Taxonomy" id="2023153"/>
    <lineage>
        <taxon>Bacteria</taxon>
        <taxon>Pseudomonadati</taxon>
        <taxon>Campylobacterota</taxon>
        <taxon>Epsilonproteobacteria</taxon>
        <taxon>Campylobacterales</taxon>
        <taxon>Arcobacteraceae</taxon>
        <taxon>Halarcobacter</taxon>
    </lineage>
</organism>
<dbReference type="RefSeq" id="WP_129061631.1">
    <property type="nucleotide sequence ID" value="NZ_NXIE01000003.1"/>
</dbReference>
<feature type="transmembrane region" description="Helical" evidence="1">
    <location>
        <begin position="41"/>
        <end position="66"/>
    </location>
</feature>
<dbReference type="AlphaFoldDB" id="A0A4V1M179"/>
<dbReference type="OrthoDB" id="5348880at2"/>
<evidence type="ECO:0000313" key="2">
    <source>
        <dbReference type="EMBL" id="RXK12575.1"/>
    </source>
</evidence>
<gene>
    <name evidence="2" type="ORF">CP965_08320</name>
</gene>
<accession>A0A4V1M179</accession>
<evidence type="ECO:0000313" key="3">
    <source>
        <dbReference type="Proteomes" id="UP000289718"/>
    </source>
</evidence>
<name>A0A4V1M179_9BACT</name>
<keyword evidence="1" id="KW-1133">Transmembrane helix</keyword>